<protein>
    <submittedName>
        <fullName evidence="2">Casein kinase II subunit alpha-4, chloroplastic-like</fullName>
    </submittedName>
</protein>
<proteinExistence type="predicted"/>
<dbReference type="Proteomes" id="UP000694864">
    <property type="component" value="Chromosome 7"/>
</dbReference>
<feature type="non-terminal residue" evidence="2">
    <location>
        <position position="1"/>
    </location>
</feature>
<name>A0ABM0T010_CAMSA</name>
<keyword evidence="1" id="KW-1185">Reference proteome</keyword>
<evidence type="ECO:0000313" key="1">
    <source>
        <dbReference type="Proteomes" id="UP000694864"/>
    </source>
</evidence>
<organism evidence="1 2">
    <name type="scientific">Camelina sativa</name>
    <name type="common">False flax</name>
    <name type="synonym">Myagrum sativum</name>
    <dbReference type="NCBI Taxonomy" id="90675"/>
    <lineage>
        <taxon>Eukaryota</taxon>
        <taxon>Viridiplantae</taxon>
        <taxon>Streptophyta</taxon>
        <taxon>Embryophyta</taxon>
        <taxon>Tracheophyta</taxon>
        <taxon>Spermatophyta</taxon>
        <taxon>Magnoliopsida</taxon>
        <taxon>eudicotyledons</taxon>
        <taxon>Gunneridae</taxon>
        <taxon>Pentapetalae</taxon>
        <taxon>rosids</taxon>
        <taxon>malvids</taxon>
        <taxon>Brassicales</taxon>
        <taxon>Brassicaceae</taxon>
        <taxon>Camelineae</taxon>
        <taxon>Camelina</taxon>
    </lineage>
</organism>
<reference evidence="2" key="2">
    <citation type="submission" date="2025-08" db="UniProtKB">
        <authorList>
            <consortium name="RefSeq"/>
        </authorList>
    </citation>
    <scope>IDENTIFICATION</scope>
    <source>
        <tissue evidence="2">Leaf</tissue>
    </source>
</reference>
<gene>
    <name evidence="2" type="primary">LOC104704208</name>
</gene>
<accession>A0ABM0T010</accession>
<sequence length="173" mass="19893">SALCLRNSFIDSFHNGFSASSNLSSSSPGKRNILFSSLRDRLRRFASNASLYRQHPRDQQQQLSRVKVKSDTLAQKIGKSIRRADVPSKSRVYACVNIVRPKGYWDYESLVVQWGVQDDYEVMIWSCLHFRNVTNWTDSPFFYKAFDCSCSSQMVLPIAVEDVKREVQILKAL</sequence>
<evidence type="ECO:0000313" key="2">
    <source>
        <dbReference type="RefSeq" id="XP_010418634.1"/>
    </source>
</evidence>
<dbReference type="GeneID" id="104704208"/>
<reference evidence="1" key="1">
    <citation type="journal article" date="2014" name="Nat. Commun.">
        <title>The emerging biofuel crop Camelina sativa retains a highly undifferentiated hexaploid genome structure.</title>
        <authorList>
            <person name="Kagale S."/>
            <person name="Koh C."/>
            <person name="Nixon J."/>
            <person name="Bollina V."/>
            <person name="Clarke W.E."/>
            <person name="Tuteja R."/>
            <person name="Spillane C."/>
            <person name="Robinson S.J."/>
            <person name="Links M.G."/>
            <person name="Clarke C."/>
            <person name="Higgins E.E."/>
            <person name="Huebert T."/>
            <person name="Sharpe A.G."/>
            <person name="Parkin I.A."/>
        </authorList>
    </citation>
    <scope>NUCLEOTIDE SEQUENCE [LARGE SCALE GENOMIC DNA]</scope>
    <source>
        <strain evidence="1">cv. DH55</strain>
    </source>
</reference>
<dbReference type="RefSeq" id="XP_010418634.1">
    <property type="nucleotide sequence ID" value="XM_010420332.1"/>
</dbReference>